<organism evidence="2">
    <name type="scientific">Sigmofec virus UA08Rod_6079</name>
    <dbReference type="NCBI Taxonomy" id="2929450"/>
    <lineage>
        <taxon>Viruses</taxon>
        <taxon>Monodnaviria</taxon>
        <taxon>Sangervirae</taxon>
        <taxon>Phixviricota</taxon>
        <taxon>Malgrandaviricetes</taxon>
        <taxon>Petitvirales</taxon>
        <taxon>Microviridae</taxon>
    </lineage>
</organism>
<accession>A0A976R6U9</accession>
<sequence>MAQKIKNSVIIESPVSNSETKPVEVSPETNVVTEKGSSDESVFSITPEKFFFDNMLVPHYLNDEDGNVPGETVPFCLVLGGMRFPEVFTSMDDAYVWVVNHPVRVMAAVVELYDKGYFKSLDNEQA</sequence>
<reference evidence="2" key="1">
    <citation type="submission" date="2022-02" db="EMBL/GenBank/DDBJ databases">
        <title>Towards deciphering the DNA virus diversity associated with rodent species in the families Cricetidae and Heteromyidae.</title>
        <authorList>
            <person name="Lund M."/>
            <person name="Larsen B.B."/>
            <person name="Gryseels S."/>
            <person name="Kraberger S."/>
            <person name="Rowsey D.M."/>
            <person name="Steger L."/>
            <person name="Yule K.M."/>
            <person name="Upham N.S."/>
            <person name="Worobey M."/>
            <person name="Van Doorslaer K."/>
            <person name="Varsani A."/>
        </authorList>
    </citation>
    <scope>NUCLEOTIDE SEQUENCE</scope>
    <source>
        <strain evidence="2">UA08Rod_6079</strain>
    </source>
</reference>
<proteinExistence type="predicted"/>
<protein>
    <submittedName>
        <fullName evidence="2">Uncharacterized protein</fullName>
    </submittedName>
</protein>
<feature type="region of interest" description="Disordered" evidence="1">
    <location>
        <begin position="17"/>
        <end position="38"/>
    </location>
</feature>
<evidence type="ECO:0000313" key="2">
    <source>
        <dbReference type="EMBL" id="UPW40934.1"/>
    </source>
</evidence>
<dbReference type="EMBL" id="OM869521">
    <property type="protein sequence ID" value="UPW40934.1"/>
    <property type="molecule type" value="Genomic_DNA"/>
</dbReference>
<name>A0A976R6U9_9VIRU</name>
<evidence type="ECO:0000256" key="1">
    <source>
        <dbReference type="SAM" id="MobiDB-lite"/>
    </source>
</evidence>